<proteinExistence type="predicted"/>
<dbReference type="Proteomes" id="UP000492820">
    <property type="component" value="Unassembled WGS sequence"/>
</dbReference>
<feature type="compositionally biased region" description="Polar residues" evidence="1">
    <location>
        <begin position="49"/>
        <end position="61"/>
    </location>
</feature>
<evidence type="ECO:0000313" key="4">
    <source>
        <dbReference type="WBParaSite" id="EgrG_000810200"/>
    </source>
</evidence>
<dbReference type="AlphaFoldDB" id="A0A068WDK3"/>
<protein>
    <submittedName>
        <fullName evidence="4">SH3 domain-containing protein</fullName>
    </submittedName>
</protein>
<reference evidence="2" key="2">
    <citation type="submission" date="2014-06" db="EMBL/GenBank/DDBJ databases">
        <authorList>
            <person name="Aslett M."/>
        </authorList>
    </citation>
    <scope>NUCLEOTIDE SEQUENCE</scope>
</reference>
<reference evidence="4" key="3">
    <citation type="submission" date="2020-10" db="UniProtKB">
        <authorList>
            <consortium name="WormBaseParasite"/>
        </authorList>
    </citation>
    <scope>IDENTIFICATION</scope>
</reference>
<accession>A0A068WDK3</accession>
<feature type="region of interest" description="Disordered" evidence="1">
    <location>
        <begin position="236"/>
        <end position="262"/>
    </location>
</feature>
<reference evidence="2 3" key="1">
    <citation type="journal article" date="2013" name="Nature">
        <title>The genomes of four tapeworm species reveal adaptations to parasitism.</title>
        <authorList>
            <person name="Tsai I.J."/>
            <person name="Zarowiecki M."/>
            <person name="Holroyd N."/>
            <person name="Garciarrubio A."/>
            <person name="Sanchez-Flores A."/>
            <person name="Brooks K.L."/>
            <person name="Tracey A."/>
            <person name="Bobes R.J."/>
            <person name="Fragoso G."/>
            <person name="Sciutto E."/>
            <person name="Aslett M."/>
            <person name="Beasley H."/>
            <person name="Bennett H.M."/>
            <person name="Cai J."/>
            <person name="Camicia F."/>
            <person name="Clark R."/>
            <person name="Cucher M."/>
            <person name="De Silva N."/>
            <person name="Day T.A."/>
            <person name="Deplazes P."/>
            <person name="Estrada K."/>
            <person name="Fernandez C."/>
            <person name="Holland P.W."/>
            <person name="Hou J."/>
            <person name="Hu S."/>
            <person name="Huckvale T."/>
            <person name="Hung S.S."/>
            <person name="Kamenetzky L."/>
            <person name="Keane J.A."/>
            <person name="Kiss F."/>
            <person name="Koziol U."/>
            <person name="Lambert O."/>
            <person name="Liu K."/>
            <person name="Luo X."/>
            <person name="Luo Y."/>
            <person name="Macchiaroli N."/>
            <person name="Nichol S."/>
            <person name="Paps J."/>
            <person name="Parkinson J."/>
            <person name="Pouchkina-Stantcheva N."/>
            <person name="Riddiford N."/>
            <person name="Rosenzvit M."/>
            <person name="Salinas G."/>
            <person name="Wasmuth J.D."/>
            <person name="Zamanian M."/>
            <person name="Zheng Y."/>
            <person name="Cai X."/>
            <person name="Soberon X."/>
            <person name="Olson P.D."/>
            <person name="Laclette J.P."/>
            <person name="Brehm K."/>
            <person name="Berriman M."/>
            <person name="Garciarrubio A."/>
            <person name="Bobes R.J."/>
            <person name="Fragoso G."/>
            <person name="Sanchez-Flores A."/>
            <person name="Estrada K."/>
            <person name="Cevallos M.A."/>
            <person name="Morett E."/>
            <person name="Gonzalez V."/>
            <person name="Portillo T."/>
            <person name="Ochoa-Leyva A."/>
            <person name="Jose M.V."/>
            <person name="Sciutto E."/>
            <person name="Landa A."/>
            <person name="Jimenez L."/>
            <person name="Valdes V."/>
            <person name="Carrero J.C."/>
            <person name="Larralde C."/>
            <person name="Morales-Montor J."/>
            <person name="Limon-Lason J."/>
            <person name="Soberon X."/>
            <person name="Laclette J.P."/>
        </authorList>
    </citation>
    <scope>NUCLEOTIDE SEQUENCE [LARGE SCALE GENOMIC DNA]</scope>
</reference>
<feature type="compositionally biased region" description="Polar residues" evidence="1">
    <location>
        <begin position="236"/>
        <end position="246"/>
    </location>
</feature>
<dbReference type="WBParaSite" id="EgrG_000810200">
    <property type="protein sequence ID" value="EgrG_000810200"/>
    <property type="gene ID" value="EgrG_000810200"/>
</dbReference>
<evidence type="ECO:0000313" key="3">
    <source>
        <dbReference type="Proteomes" id="UP000492820"/>
    </source>
</evidence>
<feature type="region of interest" description="Disordered" evidence="1">
    <location>
        <begin position="42"/>
        <end position="64"/>
    </location>
</feature>
<name>A0A068WDK3_ECHGR</name>
<evidence type="ECO:0000256" key="1">
    <source>
        <dbReference type="SAM" id="MobiDB-lite"/>
    </source>
</evidence>
<organism evidence="2">
    <name type="scientific">Echinococcus granulosus</name>
    <name type="common">Hydatid tapeworm</name>
    <dbReference type="NCBI Taxonomy" id="6210"/>
    <lineage>
        <taxon>Eukaryota</taxon>
        <taxon>Metazoa</taxon>
        <taxon>Spiralia</taxon>
        <taxon>Lophotrochozoa</taxon>
        <taxon>Platyhelminthes</taxon>
        <taxon>Cestoda</taxon>
        <taxon>Eucestoda</taxon>
        <taxon>Cyclophyllidea</taxon>
        <taxon>Taeniidae</taxon>
        <taxon>Echinococcus</taxon>
        <taxon>Echinococcus granulosus group</taxon>
    </lineage>
</organism>
<sequence length="682" mass="75857">MSNSNAPKSAINLTDNSITSDTLCNEHSPVRSIWWEDEHTFGPPFNPSDRGNQPPQYSWRQKATPDAHCAPLVKEDLNLRDLLRKKNHLLQNIALEYSRLVGLMQQEFGITGIEPETYAESMRSYDKAVDDYECFQIFTDSLVVTISQETDVNMDAERQALHRGTPYTLSPEILQDVTYGSLQNIVGVQEKERKCSIEVIDFTDENTQTNSRNRANSAPLEVFPAAIPCSATISPTTSTFRQSRSGTLETPQQTPTSTSASLQPTLHRFFSLKSLSDSLPALNTRVFSDAARQSAGASDGSGGGYGGEQLPLPAQPRCHLNKADSMKLNDLIAWKNVEIATVQNILRVNMTRAVNTVLCRKSRKAYRNSARENQKTLLRLYRESEELKEAQQSVLASWSLLVGRVEPQLSLFPHPLSISLALSPDKPPYPNSCCHRCQLSNGNATTDSNYHTDGQSSDSSYSSTKQVHNGALATSCHFAGPACTFNAVPSCQSEVLSPPLCSKSPLNHFQGSLSDIRYQGLDEGVYVPKISTNYVQYLFPDQTRQTAMRSYGRPNYSRHRTGVSTAQNRRANFNHFPRLCSNQSLYQTVSYHSSQTPLVSPQESLIHCAKSTVQNRVWPPSTRSSPTHFNKFPCGINSVSELERLTSTPSCRLTPSEATSTSLTRPRFTLADKLNMCTTYFH</sequence>
<evidence type="ECO:0000313" key="2">
    <source>
        <dbReference type="EMBL" id="CDS15695.1"/>
    </source>
</evidence>
<dbReference type="OrthoDB" id="6282629at2759"/>
<feature type="region of interest" description="Disordered" evidence="1">
    <location>
        <begin position="293"/>
        <end position="312"/>
    </location>
</feature>
<dbReference type="EMBL" id="LK028576">
    <property type="protein sequence ID" value="CDS15695.1"/>
    <property type="molecule type" value="Genomic_DNA"/>
</dbReference>
<gene>
    <name evidence="2" type="ORF">EgrG_000810200</name>
</gene>
<feature type="compositionally biased region" description="Low complexity" evidence="1">
    <location>
        <begin position="247"/>
        <end position="262"/>
    </location>
</feature>